<sequence length="141" mass="15336">MIDQLAIASGMILLTILIHALGLLGLRRVVGLELTHSHLDLQSHVTVRGVAVTVTVVLGVFVLHGIEIWLYAGLYRLLGALPDMHEAVYFSTITYGTVGYDDEGIERSWELIAAIEGINGIILLGWSTAFFVSVGSRVARH</sequence>
<keyword evidence="3" id="KW-0406">Ion transport</keyword>
<evidence type="ECO:0000256" key="1">
    <source>
        <dbReference type="SAM" id="Phobius"/>
    </source>
</evidence>
<feature type="transmembrane region" description="Helical" evidence="1">
    <location>
        <begin position="47"/>
        <end position="72"/>
    </location>
</feature>
<keyword evidence="1" id="KW-1133">Transmembrane helix</keyword>
<dbReference type="InterPro" id="IPR013099">
    <property type="entry name" value="K_chnl_dom"/>
</dbReference>
<evidence type="ECO:0000259" key="2">
    <source>
        <dbReference type="Pfam" id="PF07885"/>
    </source>
</evidence>
<keyword evidence="1" id="KW-0472">Membrane</keyword>
<feature type="transmembrane region" description="Helical" evidence="1">
    <location>
        <begin position="111"/>
        <end position="134"/>
    </location>
</feature>
<dbReference type="EMBL" id="JAHFVK010000001">
    <property type="protein sequence ID" value="MBT2132748.1"/>
    <property type="molecule type" value="Genomic_DNA"/>
</dbReference>
<dbReference type="Gene3D" id="1.10.287.70">
    <property type="match status" value="1"/>
</dbReference>
<accession>A0ABS5W0I2</accession>
<keyword evidence="4" id="KW-1185">Reference proteome</keyword>
<feature type="domain" description="Potassium channel" evidence="2">
    <location>
        <begin position="69"/>
        <end position="134"/>
    </location>
</feature>
<comment type="caution">
    <text evidence="3">The sequence shown here is derived from an EMBL/GenBank/DDBJ whole genome shotgun (WGS) entry which is preliminary data.</text>
</comment>
<organism evidence="3 4">
    <name type="scientific">Croceibacterium selenioxidans</name>
    <dbReference type="NCBI Taxonomy" id="2838833"/>
    <lineage>
        <taxon>Bacteria</taxon>
        <taxon>Pseudomonadati</taxon>
        <taxon>Pseudomonadota</taxon>
        <taxon>Alphaproteobacteria</taxon>
        <taxon>Sphingomonadales</taxon>
        <taxon>Erythrobacteraceae</taxon>
        <taxon>Croceibacterium</taxon>
    </lineage>
</organism>
<reference evidence="3 4" key="1">
    <citation type="submission" date="2021-05" db="EMBL/GenBank/DDBJ databases">
        <title>Croceibacterium sp. LX-88 genome sequence.</title>
        <authorList>
            <person name="Luo X."/>
        </authorList>
    </citation>
    <scope>NUCLEOTIDE SEQUENCE [LARGE SCALE GENOMIC DNA]</scope>
    <source>
        <strain evidence="3 4">LX-88</strain>
    </source>
</reference>
<dbReference type="SUPFAM" id="SSF81324">
    <property type="entry name" value="Voltage-gated potassium channels"/>
    <property type="match status" value="1"/>
</dbReference>
<keyword evidence="3" id="KW-0407">Ion channel</keyword>
<keyword evidence="1" id="KW-0812">Transmembrane</keyword>
<proteinExistence type="predicted"/>
<name>A0ABS5W0I2_9SPHN</name>
<evidence type="ECO:0000313" key="4">
    <source>
        <dbReference type="Proteomes" id="UP000811255"/>
    </source>
</evidence>
<gene>
    <name evidence="3" type="ORF">KK137_00245</name>
</gene>
<dbReference type="Pfam" id="PF07885">
    <property type="entry name" value="Ion_trans_2"/>
    <property type="match status" value="1"/>
</dbReference>
<dbReference type="Proteomes" id="UP000811255">
    <property type="component" value="Unassembled WGS sequence"/>
</dbReference>
<evidence type="ECO:0000313" key="3">
    <source>
        <dbReference type="EMBL" id="MBT2132748.1"/>
    </source>
</evidence>
<dbReference type="GO" id="GO:0034220">
    <property type="term" value="P:monoatomic ion transmembrane transport"/>
    <property type="evidence" value="ECO:0007669"/>
    <property type="project" value="UniProtKB-KW"/>
</dbReference>
<protein>
    <submittedName>
        <fullName evidence="3">Two pore domain potassium channel family protein</fullName>
    </submittedName>
</protein>
<feature type="transmembrane region" description="Helical" evidence="1">
    <location>
        <begin position="6"/>
        <end position="26"/>
    </location>
</feature>
<dbReference type="RefSeq" id="WP_214533822.1">
    <property type="nucleotide sequence ID" value="NZ_JAHFVK010000001.1"/>
</dbReference>
<keyword evidence="3" id="KW-0813">Transport</keyword>